<dbReference type="InterPro" id="IPR016035">
    <property type="entry name" value="Acyl_Trfase/lysoPLipase"/>
</dbReference>
<evidence type="ECO:0000256" key="1">
    <source>
        <dbReference type="ARBA" id="ARBA00006636"/>
    </source>
</evidence>
<protein>
    <submittedName>
        <fullName evidence="7">NTE family protein</fullName>
    </submittedName>
</protein>
<dbReference type="Proteomes" id="UP000226079">
    <property type="component" value="Unassembled WGS sequence"/>
</dbReference>
<feature type="active site" description="Nucleophile" evidence="5">
    <location>
        <position position="41"/>
    </location>
</feature>
<evidence type="ECO:0000256" key="2">
    <source>
        <dbReference type="ARBA" id="ARBA00022801"/>
    </source>
</evidence>
<dbReference type="GO" id="GO:0016042">
    <property type="term" value="P:lipid catabolic process"/>
    <property type="evidence" value="ECO:0007669"/>
    <property type="project" value="UniProtKB-UniRule"/>
</dbReference>
<dbReference type="GO" id="GO:0046470">
    <property type="term" value="P:phosphatidylcholine metabolic process"/>
    <property type="evidence" value="ECO:0007669"/>
    <property type="project" value="InterPro"/>
</dbReference>
<evidence type="ECO:0000259" key="6">
    <source>
        <dbReference type="PROSITE" id="PS51635"/>
    </source>
</evidence>
<keyword evidence="4 5" id="KW-0443">Lipid metabolism</keyword>
<dbReference type="OrthoDB" id="5290098at2"/>
<dbReference type="InterPro" id="IPR050301">
    <property type="entry name" value="NTE"/>
</dbReference>
<evidence type="ECO:0000313" key="7">
    <source>
        <dbReference type="EMBL" id="PFG18033.1"/>
    </source>
</evidence>
<dbReference type="PROSITE" id="PS01237">
    <property type="entry name" value="UPF0028"/>
    <property type="match status" value="1"/>
</dbReference>
<evidence type="ECO:0000256" key="4">
    <source>
        <dbReference type="ARBA" id="ARBA00023098"/>
    </source>
</evidence>
<name>A0A2A9CUB0_9ACTN</name>
<organism evidence="7 8">
    <name type="scientific">Propionicimonas paludicola</name>
    <dbReference type="NCBI Taxonomy" id="185243"/>
    <lineage>
        <taxon>Bacteria</taxon>
        <taxon>Bacillati</taxon>
        <taxon>Actinomycetota</taxon>
        <taxon>Actinomycetes</taxon>
        <taxon>Propionibacteriales</taxon>
        <taxon>Nocardioidaceae</taxon>
        <taxon>Propionicimonas</taxon>
    </lineage>
</organism>
<dbReference type="PANTHER" id="PTHR14226:SF76">
    <property type="entry name" value="NTE FAMILY PROTEIN RSSA"/>
    <property type="match status" value="1"/>
</dbReference>
<dbReference type="SUPFAM" id="SSF52151">
    <property type="entry name" value="FabD/lysophospholipase-like"/>
    <property type="match status" value="1"/>
</dbReference>
<sequence length="341" mass="36138">MTGKTVALVLGSGGARGYAHIGALQVLEERGYKVVAIAGASMGALIGGLYAAGKMDEYVDWVTPLTQRDVLRLLDPSLGGPGAFKLERVLARMSEILDGAQIEDLPIPYTAVATDIGARREVWFTSGPVDVAIRASIAIPGAITPIMVNGRLLVDGGVLNPVPVEPVIGSGADFTLAVELSGDSGRSFTASPSKETSEQRPPNEWLDRFMKSAAGVWENDFIASIMARFGRGQGEETDDDKAIEPEHRHPVRGTFEQPPPGVGLTDVASMALDTMGSLITRYRMAAMPPNVTVTVPGDAAKTMDFHRAVELIALGRTLTEEALDRAFPEDRGASAEVAALE</sequence>
<dbReference type="GO" id="GO:0004622">
    <property type="term" value="F:phosphatidylcholine lysophospholipase activity"/>
    <property type="evidence" value="ECO:0007669"/>
    <property type="project" value="InterPro"/>
</dbReference>
<dbReference type="AlphaFoldDB" id="A0A2A9CUB0"/>
<feature type="active site" description="Proton acceptor" evidence="5">
    <location>
        <position position="155"/>
    </location>
</feature>
<accession>A0A2A9CUB0</accession>
<dbReference type="InterPro" id="IPR001423">
    <property type="entry name" value="LysoPLipase_patatin_CS"/>
</dbReference>
<evidence type="ECO:0000313" key="8">
    <source>
        <dbReference type="Proteomes" id="UP000226079"/>
    </source>
</evidence>
<keyword evidence="2 5" id="KW-0378">Hydrolase</keyword>
<evidence type="ECO:0000256" key="5">
    <source>
        <dbReference type="PROSITE-ProRule" id="PRU01161"/>
    </source>
</evidence>
<dbReference type="PROSITE" id="PS51635">
    <property type="entry name" value="PNPLA"/>
    <property type="match status" value="1"/>
</dbReference>
<dbReference type="InterPro" id="IPR002641">
    <property type="entry name" value="PNPLA_dom"/>
</dbReference>
<gene>
    <name evidence="7" type="ORF">ATK74_2613</name>
</gene>
<reference evidence="7 8" key="1">
    <citation type="submission" date="2017-10" db="EMBL/GenBank/DDBJ databases">
        <title>Sequencing the genomes of 1000 actinobacteria strains.</title>
        <authorList>
            <person name="Klenk H.-P."/>
        </authorList>
    </citation>
    <scope>NUCLEOTIDE SEQUENCE [LARGE SCALE GENOMIC DNA]</scope>
    <source>
        <strain evidence="7 8">DSM 15597</strain>
    </source>
</reference>
<dbReference type="EMBL" id="PDJC01000001">
    <property type="protein sequence ID" value="PFG18033.1"/>
    <property type="molecule type" value="Genomic_DNA"/>
</dbReference>
<comment type="caution">
    <text evidence="7">The sequence shown here is derived from an EMBL/GenBank/DDBJ whole genome shotgun (WGS) entry which is preliminary data.</text>
</comment>
<dbReference type="PANTHER" id="PTHR14226">
    <property type="entry name" value="NEUROPATHY TARGET ESTERASE/SWISS CHEESE D.MELANOGASTER"/>
    <property type="match status" value="1"/>
</dbReference>
<feature type="short sequence motif" description="GXSXG" evidence="5">
    <location>
        <begin position="39"/>
        <end position="43"/>
    </location>
</feature>
<proteinExistence type="inferred from homology"/>
<dbReference type="Pfam" id="PF01734">
    <property type="entry name" value="Patatin"/>
    <property type="match status" value="1"/>
</dbReference>
<keyword evidence="3 5" id="KW-0442">Lipid degradation</keyword>
<keyword evidence="8" id="KW-1185">Reference proteome</keyword>
<dbReference type="Gene3D" id="3.40.1090.10">
    <property type="entry name" value="Cytosolic phospholipase A2 catalytic domain"/>
    <property type="match status" value="1"/>
</dbReference>
<comment type="caution">
    <text evidence="5">Lacks conserved residue(s) required for the propagation of feature annotation.</text>
</comment>
<dbReference type="RefSeq" id="WP_098461417.1">
    <property type="nucleotide sequence ID" value="NZ_PDJC01000001.1"/>
</dbReference>
<feature type="short sequence motif" description="DGA/G" evidence="5">
    <location>
        <begin position="155"/>
        <end position="157"/>
    </location>
</feature>
<comment type="similarity">
    <text evidence="1">Belongs to the NTE family.</text>
</comment>
<evidence type="ECO:0000256" key="3">
    <source>
        <dbReference type="ARBA" id="ARBA00022963"/>
    </source>
</evidence>
<feature type="domain" description="PNPLA" evidence="6">
    <location>
        <begin position="8"/>
        <end position="168"/>
    </location>
</feature>